<evidence type="ECO:0000256" key="1">
    <source>
        <dbReference type="SAM" id="Coils"/>
    </source>
</evidence>
<feature type="signal peptide" evidence="2">
    <location>
        <begin position="1"/>
        <end position="46"/>
    </location>
</feature>
<sequence>MKMQCRDLAEQAQIAEQTGWKSPALARGFAITAIAASLAFATSAFADDAHHPQQAPEPGAVPTEPAAPAVQKMKDNLKKMQAQLDRIAAVKTDEERQKATAEHMRTMQENMKMASGMRAGMTDCSMMEGGMMGKGGMGMMGGNSSDAMAKHMERMEKRMDMMQMMMEQMTKSPSMPTPAK</sequence>
<organism evidence="3 4">
    <name type="scientific">Thiocapsa roseopersicina</name>
    <dbReference type="NCBI Taxonomy" id="1058"/>
    <lineage>
        <taxon>Bacteria</taxon>
        <taxon>Pseudomonadati</taxon>
        <taxon>Pseudomonadota</taxon>
        <taxon>Gammaproteobacteria</taxon>
        <taxon>Chromatiales</taxon>
        <taxon>Chromatiaceae</taxon>
        <taxon>Thiocapsa</taxon>
    </lineage>
</organism>
<reference evidence="4" key="1">
    <citation type="submission" date="2016-10" db="EMBL/GenBank/DDBJ databases">
        <authorList>
            <person name="Varghese N."/>
            <person name="Submissions S."/>
        </authorList>
    </citation>
    <scope>NUCLEOTIDE SEQUENCE [LARGE SCALE GENOMIC DNA]</scope>
    <source>
        <strain evidence="4">DSM 217</strain>
    </source>
</reference>
<keyword evidence="2" id="KW-0732">Signal</keyword>
<dbReference type="EMBL" id="FNNZ01000069">
    <property type="protein sequence ID" value="SDX71262.1"/>
    <property type="molecule type" value="Genomic_DNA"/>
</dbReference>
<accession>A0A1H3DXQ1</accession>
<dbReference type="RefSeq" id="WP_217633796.1">
    <property type="nucleotide sequence ID" value="NZ_FNNZ01000069.1"/>
</dbReference>
<keyword evidence="4" id="KW-1185">Reference proteome</keyword>
<protein>
    <submittedName>
        <fullName evidence="3">Uncharacterized protein</fullName>
    </submittedName>
</protein>
<evidence type="ECO:0000313" key="4">
    <source>
        <dbReference type="Proteomes" id="UP000198816"/>
    </source>
</evidence>
<dbReference type="AlphaFoldDB" id="A0A1H3DXQ1"/>
<proteinExistence type="predicted"/>
<keyword evidence="1" id="KW-0175">Coiled coil</keyword>
<evidence type="ECO:0000313" key="3">
    <source>
        <dbReference type="EMBL" id="SDX71262.1"/>
    </source>
</evidence>
<feature type="coiled-coil region" evidence="1">
    <location>
        <begin position="70"/>
        <end position="97"/>
    </location>
</feature>
<evidence type="ECO:0000256" key="2">
    <source>
        <dbReference type="SAM" id="SignalP"/>
    </source>
</evidence>
<name>A0A1H3DXQ1_THIRO</name>
<gene>
    <name evidence="3" type="ORF">SAMN05421783_1692</name>
</gene>
<dbReference type="Proteomes" id="UP000198816">
    <property type="component" value="Unassembled WGS sequence"/>
</dbReference>
<feature type="chain" id="PRO_5011598497" evidence="2">
    <location>
        <begin position="47"/>
        <end position="180"/>
    </location>
</feature>
<dbReference type="STRING" id="1058.SAMN05421783_1692"/>